<evidence type="ECO:0000256" key="9">
    <source>
        <dbReference type="SAM" id="Phobius"/>
    </source>
</evidence>
<gene>
    <name evidence="11" type="primary">LOC106174080</name>
</gene>
<keyword evidence="4 9" id="KW-0812">Transmembrane</keyword>
<feature type="compositionally biased region" description="Polar residues" evidence="8">
    <location>
        <begin position="198"/>
        <end position="217"/>
    </location>
</feature>
<keyword evidence="7 9" id="KW-0472">Membrane</keyword>
<evidence type="ECO:0000256" key="6">
    <source>
        <dbReference type="ARBA" id="ARBA00022989"/>
    </source>
</evidence>
<evidence type="ECO:0000313" key="10">
    <source>
        <dbReference type="Proteomes" id="UP000085678"/>
    </source>
</evidence>
<protein>
    <submittedName>
        <fullName evidence="11">Uncharacterized protein LOC106174080</fullName>
    </submittedName>
</protein>
<dbReference type="STRING" id="7574.A0A1S3JLA9"/>
<dbReference type="Proteomes" id="UP000085678">
    <property type="component" value="Unplaced"/>
</dbReference>
<name>A0A1S3JLA9_LINAN</name>
<dbReference type="KEGG" id="lak:106174080"/>
<organism evidence="10 11">
    <name type="scientific">Lingula anatina</name>
    <name type="common">Brachiopod</name>
    <name type="synonym">Lingula unguis</name>
    <dbReference type="NCBI Taxonomy" id="7574"/>
    <lineage>
        <taxon>Eukaryota</taxon>
        <taxon>Metazoa</taxon>
        <taxon>Spiralia</taxon>
        <taxon>Lophotrochozoa</taxon>
        <taxon>Brachiopoda</taxon>
        <taxon>Linguliformea</taxon>
        <taxon>Lingulata</taxon>
        <taxon>Lingulida</taxon>
        <taxon>Linguloidea</taxon>
        <taxon>Lingulidae</taxon>
        <taxon>Lingula</taxon>
    </lineage>
</organism>
<feature type="transmembrane region" description="Helical" evidence="9">
    <location>
        <begin position="493"/>
        <end position="511"/>
    </location>
</feature>
<dbReference type="PANTHER" id="PTHR14399:SF5">
    <property type="entry name" value="CELL JUNCTION PROTEIN VAB-9"/>
    <property type="match status" value="1"/>
</dbReference>
<feature type="transmembrane region" description="Helical" evidence="9">
    <location>
        <begin position="661"/>
        <end position="684"/>
    </location>
</feature>
<feature type="region of interest" description="Disordered" evidence="8">
    <location>
        <begin position="198"/>
        <end position="219"/>
    </location>
</feature>
<accession>A0A1S3JLA9</accession>
<dbReference type="GeneID" id="106174080"/>
<feature type="compositionally biased region" description="Polar residues" evidence="8">
    <location>
        <begin position="166"/>
        <end position="176"/>
    </location>
</feature>
<dbReference type="OrthoDB" id="6249883at2759"/>
<keyword evidence="6 9" id="KW-1133">Transmembrane helix</keyword>
<sequence>MDHIRERQRRGSGEVLAARSHVRTVVTVAAEQTRRQSPTGIRDTAARDGGEHLIISTDTTRAELFSPVSLLKAIDGLDRLPAVQFQITTDSPRKRSWTGIPYITDQSFAGTSNINSSALIHRSASENSSATRSSLPQSILRRHKHKKEDISKIRNKRRALEAPRTSYATGETQPQQERQRNPGQRGLECLMLRDTDAGKSSSLHATHAQSSAETSGFGSFGDVLEGPSAGSLEDLSLAPSAASQLGFPAPCYRPVDKAVDLENSKREAAKKKTTRVAAEFIEMRDLDAGGQINESQYNGNIFKGTNQEGEGNKFPSTMNFINKNSNSSPRDDDTMLDDEEYDVFLAQQGAPRSSTSSRRSSVRSKINTKSAWMAWSEARRASFKRRQQLIEERLAQEERSRTPTPVRKARKESIKFINISPELEEKYMSDDADLQMEAAHGRLGTPRAGRGGGAATVSRIRQKHDWTEVKMSMFDWNRLLSFWEQRCFVISRYTGIFCGIIAIVLGVVSLASSHWSSYSAKAHAGLFVNCTWIEDGHGHDDCEPSTAHPLRDFQSGVFQVCETNTSRGLDLAFTECTERDVYHRPYWQNAVIGLLIFSLGFGVLATVLSMCGVCSTALAKKIYYFHSAGEIFLICALAAVAALVTFPVGTELVLKLPDHSFGFGFGLGWGAAVFYLGASICMSVDDMVRQFSEKLPSWCPNCCKQCVPPPSSQLSTV</sequence>
<comment type="subcellular location">
    <subcellularLocation>
        <location evidence="2">Cell junction</location>
    </subcellularLocation>
    <subcellularLocation>
        <location evidence="1">Membrane</location>
        <topology evidence="1">Multi-pass membrane protein</topology>
    </subcellularLocation>
</comment>
<feature type="transmembrane region" description="Helical" evidence="9">
    <location>
        <begin position="590"/>
        <end position="619"/>
    </location>
</feature>
<comment type="similarity">
    <text evidence="3">Belongs to the TMEM47 family.</text>
</comment>
<evidence type="ECO:0000256" key="4">
    <source>
        <dbReference type="ARBA" id="ARBA00022692"/>
    </source>
</evidence>
<proteinExistence type="inferred from homology"/>
<dbReference type="RefSeq" id="XP_013410926.1">
    <property type="nucleotide sequence ID" value="XM_013555472.2"/>
</dbReference>
<evidence type="ECO:0000256" key="3">
    <source>
        <dbReference type="ARBA" id="ARBA00008691"/>
    </source>
</evidence>
<feature type="compositionally biased region" description="Low complexity" evidence="8">
    <location>
        <begin position="125"/>
        <end position="134"/>
    </location>
</feature>
<dbReference type="GO" id="GO:0016020">
    <property type="term" value="C:membrane"/>
    <property type="evidence" value="ECO:0007669"/>
    <property type="project" value="UniProtKB-SubCell"/>
</dbReference>
<evidence type="ECO:0000256" key="8">
    <source>
        <dbReference type="SAM" id="MobiDB-lite"/>
    </source>
</evidence>
<keyword evidence="10" id="KW-1185">Reference proteome</keyword>
<feature type="region of interest" description="Disordered" evidence="8">
    <location>
        <begin position="124"/>
        <end position="183"/>
    </location>
</feature>
<evidence type="ECO:0000256" key="7">
    <source>
        <dbReference type="ARBA" id="ARBA00023136"/>
    </source>
</evidence>
<dbReference type="PANTHER" id="PTHR14399">
    <property type="entry name" value="P53-INDUCED PROTEIN RELATED"/>
    <property type="match status" value="1"/>
</dbReference>
<keyword evidence="5" id="KW-0965">Cell junction</keyword>
<evidence type="ECO:0000256" key="2">
    <source>
        <dbReference type="ARBA" id="ARBA00004282"/>
    </source>
</evidence>
<evidence type="ECO:0000256" key="1">
    <source>
        <dbReference type="ARBA" id="ARBA00004141"/>
    </source>
</evidence>
<reference evidence="11" key="1">
    <citation type="submission" date="2025-08" db="UniProtKB">
        <authorList>
            <consortium name="RefSeq"/>
        </authorList>
    </citation>
    <scope>IDENTIFICATION</scope>
    <source>
        <tissue evidence="11">Gonads</tissue>
    </source>
</reference>
<dbReference type="AlphaFoldDB" id="A0A1S3JLA9"/>
<feature type="transmembrane region" description="Helical" evidence="9">
    <location>
        <begin position="631"/>
        <end position="649"/>
    </location>
</feature>
<feature type="region of interest" description="Disordered" evidence="8">
    <location>
        <begin position="308"/>
        <end position="335"/>
    </location>
</feature>
<evidence type="ECO:0000256" key="5">
    <source>
        <dbReference type="ARBA" id="ARBA00022949"/>
    </source>
</evidence>
<dbReference type="GO" id="GO:0098609">
    <property type="term" value="P:cell-cell adhesion"/>
    <property type="evidence" value="ECO:0007669"/>
    <property type="project" value="TreeGrafter"/>
</dbReference>
<dbReference type="Gene3D" id="1.20.140.150">
    <property type="match status" value="1"/>
</dbReference>
<evidence type="ECO:0000313" key="11">
    <source>
        <dbReference type="RefSeq" id="XP_013410926.1"/>
    </source>
</evidence>
<dbReference type="InterPro" id="IPR015664">
    <property type="entry name" value="P53_induced"/>
</dbReference>
<feature type="compositionally biased region" description="Polar residues" evidence="8">
    <location>
        <begin position="308"/>
        <end position="328"/>
    </location>
</feature>
<dbReference type="InParanoid" id="A0A1S3JLA9"/>
<dbReference type="GO" id="GO:0005911">
    <property type="term" value="C:cell-cell junction"/>
    <property type="evidence" value="ECO:0007669"/>
    <property type="project" value="TreeGrafter"/>
</dbReference>